<gene>
    <name evidence="1" type="ORF">DFH94DRAFT_848312</name>
</gene>
<accession>A0A9P5MQ39</accession>
<organism evidence="1 2">
    <name type="scientific">Russula ochroleuca</name>
    <dbReference type="NCBI Taxonomy" id="152965"/>
    <lineage>
        <taxon>Eukaryota</taxon>
        <taxon>Fungi</taxon>
        <taxon>Dikarya</taxon>
        <taxon>Basidiomycota</taxon>
        <taxon>Agaricomycotina</taxon>
        <taxon>Agaricomycetes</taxon>
        <taxon>Russulales</taxon>
        <taxon>Russulaceae</taxon>
        <taxon>Russula</taxon>
    </lineage>
</organism>
<reference evidence="1" key="1">
    <citation type="submission" date="2019-10" db="EMBL/GenBank/DDBJ databases">
        <authorList>
            <consortium name="DOE Joint Genome Institute"/>
            <person name="Kuo A."/>
            <person name="Miyauchi S."/>
            <person name="Kiss E."/>
            <person name="Drula E."/>
            <person name="Kohler A."/>
            <person name="Sanchez-Garcia M."/>
            <person name="Andreopoulos B."/>
            <person name="Barry K.W."/>
            <person name="Bonito G."/>
            <person name="Buee M."/>
            <person name="Carver A."/>
            <person name="Chen C."/>
            <person name="Cichocki N."/>
            <person name="Clum A."/>
            <person name="Culley D."/>
            <person name="Crous P.W."/>
            <person name="Fauchery L."/>
            <person name="Girlanda M."/>
            <person name="Hayes R."/>
            <person name="Keri Z."/>
            <person name="LaButti K."/>
            <person name="Lipzen A."/>
            <person name="Lombard V."/>
            <person name="Magnuson J."/>
            <person name="Maillard F."/>
            <person name="Morin E."/>
            <person name="Murat C."/>
            <person name="Nolan M."/>
            <person name="Ohm R."/>
            <person name="Pangilinan J."/>
            <person name="Pereira M."/>
            <person name="Perotto S."/>
            <person name="Peter M."/>
            <person name="Riley R."/>
            <person name="Sitrit Y."/>
            <person name="Stielow B."/>
            <person name="Szollosi G."/>
            <person name="Zifcakova L."/>
            <person name="Stursova M."/>
            <person name="Spatafora J.W."/>
            <person name="Tedersoo L."/>
            <person name="Vaario L.-M."/>
            <person name="Yamada A."/>
            <person name="Yan M."/>
            <person name="Wang P."/>
            <person name="Xu J."/>
            <person name="Bruns T."/>
            <person name="Baldrian P."/>
            <person name="Vilgalys R."/>
            <person name="Henrissat B."/>
            <person name="Grigoriev I.V."/>
            <person name="Hibbett D."/>
            <person name="Nagy L.G."/>
            <person name="Martin F.M."/>
        </authorList>
    </citation>
    <scope>NUCLEOTIDE SEQUENCE</scope>
    <source>
        <strain evidence="1">Prilba</strain>
    </source>
</reference>
<dbReference type="OrthoDB" id="3133286at2759"/>
<keyword evidence="2" id="KW-1185">Reference proteome</keyword>
<reference evidence="1" key="2">
    <citation type="journal article" date="2020" name="Nat. Commun.">
        <title>Large-scale genome sequencing of mycorrhizal fungi provides insights into the early evolution of symbiotic traits.</title>
        <authorList>
            <person name="Miyauchi S."/>
            <person name="Kiss E."/>
            <person name="Kuo A."/>
            <person name="Drula E."/>
            <person name="Kohler A."/>
            <person name="Sanchez-Garcia M."/>
            <person name="Morin E."/>
            <person name="Andreopoulos B."/>
            <person name="Barry K.W."/>
            <person name="Bonito G."/>
            <person name="Buee M."/>
            <person name="Carver A."/>
            <person name="Chen C."/>
            <person name="Cichocki N."/>
            <person name="Clum A."/>
            <person name="Culley D."/>
            <person name="Crous P.W."/>
            <person name="Fauchery L."/>
            <person name="Girlanda M."/>
            <person name="Hayes R.D."/>
            <person name="Keri Z."/>
            <person name="LaButti K."/>
            <person name="Lipzen A."/>
            <person name="Lombard V."/>
            <person name="Magnuson J."/>
            <person name="Maillard F."/>
            <person name="Murat C."/>
            <person name="Nolan M."/>
            <person name="Ohm R.A."/>
            <person name="Pangilinan J."/>
            <person name="Pereira M.F."/>
            <person name="Perotto S."/>
            <person name="Peter M."/>
            <person name="Pfister S."/>
            <person name="Riley R."/>
            <person name="Sitrit Y."/>
            <person name="Stielow J.B."/>
            <person name="Szollosi G."/>
            <person name="Zifcakova L."/>
            <person name="Stursova M."/>
            <person name="Spatafora J.W."/>
            <person name="Tedersoo L."/>
            <person name="Vaario L.M."/>
            <person name="Yamada A."/>
            <person name="Yan M."/>
            <person name="Wang P."/>
            <person name="Xu J."/>
            <person name="Bruns T."/>
            <person name="Baldrian P."/>
            <person name="Vilgalys R."/>
            <person name="Dunand C."/>
            <person name="Henrissat B."/>
            <person name="Grigoriev I.V."/>
            <person name="Hibbett D."/>
            <person name="Nagy L.G."/>
            <person name="Martin F.M."/>
        </authorList>
    </citation>
    <scope>NUCLEOTIDE SEQUENCE</scope>
    <source>
        <strain evidence="1">Prilba</strain>
    </source>
</reference>
<dbReference type="EMBL" id="WHVB01000037">
    <property type="protein sequence ID" value="KAF8467117.1"/>
    <property type="molecule type" value="Genomic_DNA"/>
</dbReference>
<proteinExistence type="predicted"/>
<dbReference type="AlphaFoldDB" id="A0A9P5MQ39"/>
<evidence type="ECO:0000313" key="1">
    <source>
        <dbReference type="EMBL" id="KAF8467117.1"/>
    </source>
</evidence>
<sequence>MTSLWRRSCGAHRDAYSVVLRDQPTTGVQVGGFESAGKGDIWKIARRTTDNIESNITNHVCLFDSAASSLSADIGRVPHDIDIVVSEDPEDPYESLDREDIREQIVQAGNRDYLEQSRKRWSAYQILYCRLPGTNTECYVKEDGWWDHRNTPRADFQAKVDDDVSNIIALLESAREEEVSYVDEADEDRHSRAFMHVHGPCTYPRDQIYPRLWHAPRMESSPLPRVNRGNGRRA</sequence>
<name>A0A9P5MQ39_9AGAM</name>
<comment type="caution">
    <text evidence="1">The sequence shown here is derived from an EMBL/GenBank/DDBJ whole genome shotgun (WGS) entry which is preliminary data.</text>
</comment>
<evidence type="ECO:0000313" key="2">
    <source>
        <dbReference type="Proteomes" id="UP000759537"/>
    </source>
</evidence>
<protein>
    <submittedName>
        <fullName evidence="1">Uncharacterized protein</fullName>
    </submittedName>
</protein>
<dbReference type="Proteomes" id="UP000759537">
    <property type="component" value="Unassembled WGS sequence"/>
</dbReference>